<evidence type="ECO:0000313" key="7">
    <source>
        <dbReference type="Proteomes" id="UP001300261"/>
    </source>
</evidence>
<reference evidence="6 7" key="1">
    <citation type="journal article" date="2016" name="Int. J. Syst. Evol. Microbiol.">
        <title>Labrenzia salina sp. nov., isolated from the rhizosphere of the halophyte Arthrocnemum macrostachyum.</title>
        <authorList>
            <person name="Camacho M."/>
            <person name="Redondo-Gomez S."/>
            <person name="Rodriguez-Llorente I."/>
            <person name="Rohde M."/>
            <person name="Sproer C."/>
            <person name="Schumann P."/>
            <person name="Klenk H.P."/>
            <person name="Montero-Calasanz M.D.C."/>
        </authorList>
    </citation>
    <scope>NUCLEOTIDE SEQUENCE [LARGE SCALE GENOMIC DNA]</scope>
    <source>
        <strain evidence="6 7">DSM 29163</strain>
    </source>
</reference>
<keyword evidence="4" id="KW-0862">Zinc</keyword>
<name>A0ABT3QYH3_9HYPH</name>
<dbReference type="SUPFAM" id="SSF53187">
    <property type="entry name" value="Zn-dependent exopeptidases"/>
    <property type="match status" value="1"/>
</dbReference>
<dbReference type="RefSeq" id="WP_265961709.1">
    <property type="nucleotide sequence ID" value="NZ_JAPEVI010000003.1"/>
</dbReference>
<feature type="domain" description="Succinylglutamate desuccinylase/Aspartoacylase catalytic" evidence="5">
    <location>
        <begin position="48"/>
        <end position="232"/>
    </location>
</feature>
<keyword evidence="2" id="KW-0479">Metal-binding</keyword>
<dbReference type="CDD" id="cd06251">
    <property type="entry name" value="M14_ASTE_ASPA-like"/>
    <property type="match status" value="1"/>
</dbReference>
<dbReference type="Proteomes" id="UP001300261">
    <property type="component" value="Unassembled WGS sequence"/>
</dbReference>
<dbReference type="Gene3D" id="3.40.630.10">
    <property type="entry name" value="Zn peptidases"/>
    <property type="match status" value="1"/>
</dbReference>
<evidence type="ECO:0000259" key="5">
    <source>
        <dbReference type="Pfam" id="PF24827"/>
    </source>
</evidence>
<dbReference type="PANTHER" id="PTHR37326:SF2">
    <property type="entry name" value="SUCCINYLGLUTAMATE DESUCCINYLASE_ASPARTOACYLASE FAMILY PROTEIN"/>
    <property type="match status" value="1"/>
</dbReference>
<dbReference type="PANTHER" id="PTHR37326">
    <property type="entry name" value="BLL3975 PROTEIN"/>
    <property type="match status" value="1"/>
</dbReference>
<comment type="cofactor">
    <cofactor evidence="1">
        <name>Zn(2+)</name>
        <dbReference type="ChEBI" id="CHEBI:29105"/>
    </cofactor>
</comment>
<dbReference type="EMBL" id="JAPEVI010000003">
    <property type="protein sequence ID" value="MCX2722004.1"/>
    <property type="molecule type" value="Genomic_DNA"/>
</dbReference>
<dbReference type="InterPro" id="IPR055438">
    <property type="entry name" value="AstE_AspA_cat"/>
</dbReference>
<evidence type="ECO:0000256" key="1">
    <source>
        <dbReference type="ARBA" id="ARBA00001947"/>
    </source>
</evidence>
<dbReference type="InterPro" id="IPR053138">
    <property type="entry name" value="N-alpha-Ac-DABA_deacetylase"/>
</dbReference>
<protein>
    <submittedName>
        <fullName evidence="6">Succinylglutamate desuccinylase/aspartoacylase family protein</fullName>
    </submittedName>
</protein>
<keyword evidence="7" id="KW-1185">Reference proteome</keyword>
<evidence type="ECO:0000313" key="6">
    <source>
        <dbReference type="EMBL" id="MCX2722004.1"/>
    </source>
</evidence>
<gene>
    <name evidence="6" type="ORF">ON753_06230</name>
</gene>
<evidence type="ECO:0000256" key="4">
    <source>
        <dbReference type="ARBA" id="ARBA00022833"/>
    </source>
</evidence>
<proteinExistence type="predicted"/>
<keyword evidence="3" id="KW-0378">Hydrolase</keyword>
<evidence type="ECO:0000256" key="2">
    <source>
        <dbReference type="ARBA" id="ARBA00022723"/>
    </source>
</evidence>
<dbReference type="PIRSF" id="PIRSF039012">
    <property type="entry name" value="ASP"/>
    <property type="match status" value="1"/>
</dbReference>
<organism evidence="6 7">
    <name type="scientific">Roseibium salinum</name>
    <dbReference type="NCBI Taxonomy" id="1604349"/>
    <lineage>
        <taxon>Bacteria</taxon>
        <taxon>Pseudomonadati</taxon>
        <taxon>Pseudomonadota</taxon>
        <taxon>Alphaproteobacteria</taxon>
        <taxon>Hyphomicrobiales</taxon>
        <taxon>Stappiaceae</taxon>
        <taxon>Roseibium</taxon>
    </lineage>
</organism>
<comment type="caution">
    <text evidence="6">The sequence shown here is derived from an EMBL/GenBank/DDBJ whole genome shotgun (WGS) entry which is preliminary data.</text>
</comment>
<dbReference type="InterPro" id="IPR043795">
    <property type="entry name" value="N-alpha-Ac-DABA-like"/>
</dbReference>
<accession>A0ABT3QYH3</accession>
<dbReference type="Pfam" id="PF24827">
    <property type="entry name" value="AstE_AspA_cat"/>
    <property type="match status" value="1"/>
</dbReference>
<evidence type="ECO:0000256" key="3">
    <source>
        <dbReference type="ARBA" id="ARBA00022801"/>
    </source>
</evidence>
<sequence>MTSTAHLFRIGEHAVAPGTRRTIDLPVSVLSDHTPVTMSVHVLHGRRPGPVLFVSAAVHGDEVIGVEIARRILKAPQLEAPELDKFKGTLLVIPIVNAFGFHNHSRYLPDRRDLNRSFPGSLKGSLAGRLAHLFMTEIVDRADYGIDLHSAAIHRTNLPQIRVSPSRPDTLSLAKAFGAPVILTSKVRGGSLREAAQAKGTDVLVFEAGEGLRFDEMSIRAGVSGVLRVMRALNMLGAKGITRPKVRSILTSSSYWVRSPAGGLLRPFRSIGDMVEPETLLGIVSDPFGEKERNVVAEPGGLIVGRTNLPIVNEGDGLFHIADISRKYDAEQTLDSLASQLEADPLFDEDEII</sequence>